<keyword evidence="3" id="KW-1185">Reference proteome</keyword>
<accession>A0AAU9K930</accession>
<dbReference type="EMBL" id="CAJZBQ010000057">
    <property type="protein sequence ID" value="CAG9333913.1"/>
    <property type="molecule type" value="Genomic_DNA"/>
</dbReference>
<evidence type="ECO:0000313" key="3">
    <source>
        <dbReference type="Proteomes" id="UP001162131"/>
    </source>
</evidence>
<reference evidence="2" key="1">
    <citation type="submission" date="2021-09" db="EMBL/GenBank/DDBJ databases">
        <authorList>
            <consortium name="AG Swart"/>
            <person name="Singh M."/>
            <person name="Singh A."/>
            <person name="Seah K."/>
            <person name="Emmerich C."/>
        </authorList>
    </citation>
    <scope>NUCLEOTIDE SEQUENCE</scope>
    <source>
        <strain evidence="2">ATCC30299</strain>
    </source>
</reference>
<comment type="caution">
    <text evidence="2">The sequence shown here is derived from an EMBL/GenBank/DDBJ whole genome shotgun (WGS) entry which is preliminary data.</text>
</comment>
<organism evidence="2 3">
    <name type="scientific">Blepharisma stoltei</name>
    <dbReference type="NCBI Taxonomy" id="1481888"/>
    <lineage>
        <taxon>Eukaryota</taxon>
        <taxon>Sar</taxon>
        <taxon>Alveolata</taxon>
        <taxon>Ciliophora</taxon>
        <taxon>Postciliodesmatophora</taxon>
        <taxon>Heterotrichea</taxon>
        <taxon>Heterotrichida</taxon>
        <taxon>Blepharismidae</taxon>
        <taxon>Blepharisma</taxon>
    </lineage>
</organism>
<dbReference type="Proteomes" id="UP001162131">
    <property type="component" value="Unassembled WGS sequence"/>
</dbReference>
<feature type="coiled-coil region" evidence="1">
    <location>
        <begin position="199"/>
        <end position="270"/>
    </location>
</feature>
<dbReference type="PANTHER" id="PTHR38019:SF1">
    <property type="entry name" value="N-ACETYLTRANSFERASE DOMAIN-CONTAINING PROTEIN"/>
    <property type="match status" value="1"/>
</dbReference>
<evidence type="ECO:0000256" key="1">
    <source>
        <dbReference type="SAM" id="Coils"/>
    </source>
</evidence>
<sequence length="487" mass="58560">MSNYAIDVTNNRVKQIMEEQGIEEDELLNKNLEDFADPRVTPEIQQLRFEYYTNKLKETVKRIRDILKDRTMTIIRRNSLPDLHQSHNSNSISTERTTPKFQDLARAEEDRLNKLKEKQKKMLITTLSMLEKIDEVEKPIKNKRKSSSPILSPHDMNKSLKFKEKIESFKKIQEEKFKEKKKEQMQKQKNLYEKIIIDMKNHSEREQIIEQQKKEAAKERDEALKRKQEEIKAVKEGEEIMNEHRIQEELDLMQEKIMKSEEKYVNEREQKLSKTLGLRKFWDLVLGNLDKLKQTHEVEDVLKLIEKQEKVKKRREKIQKKLEEEVNKRREKMEARKRAAQVKVANDEKELYKKVNYLEKRLTASQKNLAMKQDEWKKEVMLRKELQRLKELDGITKVERANRRLKLKKMQMLEKQLMTSQRIDALKLEKEMILNKKREIATKEMIQREKMKEVFAVVCRSPKSRTAQEQLRMLDILKKNSDSEEEA</sequence>
<name>A0AAU9K930_9CILI</name>
<feature type="coiled-coil region" evidence="1">
    <location>
        <begin position="301"/>
        <end position="350"/>
    </location>
</feature>
<gene>
    <name evidence="2" type="ORF">BSTOLATCC_MIC59722</name>
</gene>
<proteinExistence type="predicted"/>
<keyword evidence="1" id="KW-0175">Coiled coil</keyword>
<protein>
    <submittedName>
        <fullName evidence="2">Uncharacterized protein</fullName>
    </submittedName>
</protein>
<dbReference type="AlphaFoldDB" id="A0AAU9K930"/>
<dbReference type="PANTHER" id="PTHR38019">
    <property type="entry name" value="KDA ANTIGEN P200, PUTATIVE-RELATED"/>
    <property type="match status" value="1"/>
</dbReference>
<evidence type="ECO:0000313" key="2">
    <source>
        <dbReference type="EMBL" id="CAG9333913.1"/>
    </source>
</evidence>